<dbReference type="GO" id="GO:0030170">
    <property type="term" value="F:pyridoxal phosphate binding"/>
    <property type="evidence" value="ECO:0007669"/>
    <property type="project" value="InterPro"/>
</dbReference>
<keyword evidence="5" id="KW-0663">Pyridoxal phosphate</keyword>
<evidence type="ECO:0000256" key="2">
    <source>
        <dbReference type="ARBA" id="ARBA00007441"/>
    </source>
</evidence>
<dbReference type="InterPro" id="IPR004839">
    <property type="entry name" value="Aminotransferase_I/II_large"/>
</dbReference>
<dbReference type="GO" id="GO:0006520">
    <property type="term" value="P:amino acid metabolic process"/>
    <property type="evidence" value="ECO:0007669"/>
    <property type="project" value="InterPro"/>
</dbReference>
<evidence type="ECO:0000256" key="3">
    <source>
        <dbReference type="ARBA" id="ARBA00022576"/>
    </source>
</evidence>
<protein>
    <recommendedName>
        <fullName evidence="6">Aminotransferase</fullName>
        <ecNumber evidence="6">2.6.1.-</ecNumber>
    </recommendedName>
</protein>
<proteinExistence type="inferred from homology"/>
<organism evidence="8 9">
    <name type="scientific">Paenibacillus agri</name>
    <dbReference type="NCBI Taxonomy" id="2744309"/>
    <lineage>
        <taxon>Bacteria</taxon>
        <taxon>Bacillati</taxon>
        <taxon>Bacillota</taxon>
        <taxon>Bacilli</taxon>
        <taxon>Bacillales</taxon>
        <taxon>Paenibacillaceae</taxon>
        <taxon>Paenibacillus</taxon>
    </lineage>
</organism>
<dbReference type="EC" id="2.6.1.-" evidence="6"/>
<dbReference type="InterPro" id="IPR015422">
    <property type="entry name" value="PyrdxlP-dep_Trfase_small"/>
</dbReference>
<feature type="domain" description="Aminotransferase class I/classII large" evidence="7">
    <location>
        <begin position="48"/>
        <end position="386"/>
    </location>
</feature>
<dbReference type="AlphaFoldDB" id="A0A850EVV8"/>
<evidence type="ECO:0000313" key="9">
    <source>
        <dbReference type="Proteomes" id="UP000564806"/>
    </source>
</evidence>
<sequence length="404" mass="44344">MREGFKDLQGGLFASVHKADVGNAVSDLMKRGVDLMCWADPFFPDLVIPQNVKQSVIDSIDKGMATHYTMPIGNSDLKQAIAVKLKEDNHMNVDPDRNILITPGSDSGLMFAMMPFIGEGDEVLIPAPSYPSNFLNPKLLGGIAVPVPLKEENNYQIEIEEFEKRVSPQTKMVLLTNPNNPTSTVLRRDSLEKIATFVIEHDLVLVVDQAFEDAIYDDIEFVSIATLPGMWERTISVFSISKGMGLSGFRVGYLVADDKIIDVLYGCTVNVIGATNTSAQIGAIAAMKDRSFVKEYNAIFDRRRKAVYEIMNSIPGVSMAMPESGFLSWVNISKLGTSAEISKYLIDHANVVVNEGTPYGVGGEGYIRIVHGCYKDDNVLYAALERIKQALIQLDIDKGVAAHG</sequence>
<keyword evidence="3 6" id="KW-0032">Aminotransferase</keyword>
<accession>A0A850EVV8</accession>
<dbReference type="Gene3D" id="3.90.1150.10">
    <property type="entry name" value="Aspartate Aminotransferase, domain 1"/>
    <property type="match status" value="1"/>
</dbReference>
<dbReference type="PANTHER" id="PTHR46383">
    <property type="entry name" value="ASPARTATE AMINOTRANSFERASE"/>
    <property type="match status" value="1"/>
</dbReference>
<dbReference type="PROSITE" id="PS00105">
    <property type="entry name" value="AA_TRANSFER_CLASS_1"/>
    <property type="match status" value="1"/>
</dbReference>
<keyword evidence="9" id="KW-1185">Reference proteome</keyword>
<comment type="caution">
    <text evidence="8">The sequence shown here is derived from an EMBL/GenBank/DDBJ whole genome shotgun (WGS) entry which is preliminary data.</text>
</comment>
<dbReference type="InterPro" id="IPR015424">
    <property type="entry name" value="PyrdxlP-dep_Trfase"/>
</dbReference>
<dbReference type="InterPro" id="IPR050596">
    <property type="entry name" value="AspAT/PAT-like"/>
</dbReference>
<evidence type="ECO:0000259" key="7">
    <source>
        <dbReference type="Pfam" id="PF00155"/>
    </source>
</evidence>
<evidence type="ECO:0000256" key="1">
    <source>
        <dbReference type="ARBA" id="ARBA00001933"/>
    </source>
</evidence>
<evidence type="ECO:0000256" key="4">
    <source>
        <dbReference type="ARBA" id="ARBA00022679"/>
    </source>
</evidence>
<dbReference type="PANTHER" id="PTHR46383:SF1">
    <property type="entry name" value="ASPARTATE AMINOTRANSFERASE"/>
    <property type="match status" value="1"/>
</dbReference>
<comment type="similarity">
    <text evidence="2 6">Belongs to the class-I pyridoxal-phosphate-dependent aminotransferase family.</text>
</comment>
<gene>
    <name evidence="8" type="ORF">HPT30_21820</name>
</gene>
<dbReference type="GO" id="GO:0008483">
    <property type="term" value="F:transaminase activity"/>
    <property type="evidence" value="ECO:0007669"/>
    <property type="project" value="UniProtKB-KW"/>
</dbReference>
<reference evidence="8" key="1">
    <citation type="submission" date="2020-06" db="EMBL/GenBank/DDBJ databases">
        <title>Paenibacillus sp. nov., isolated from soil.</title>
        <authorList>
            <person name="Seo Y.L."/>
        </authorList>
    </citation>
    <scope>NUCLEOTIDE SEQUENCE [LARGE SCALE GENOMIC DNA]</scope>
    <source>
        <strain evidence="8">JW14</strain>
    </source>
</reference>
<dbReference type="InterPro" id="IPR015421">
    <property type="entry name" value="PyrdxlP-dep_Trfase_major"/>
</dbReference>
<evidence type="ECO:0000256" key="6">
    <source>
        <dbReference type="RuleBase" id="RU000481"/>
    </source>
</evidence>
<evidence type="ECO:0000256" key="5">
    <source>
        <dbReference type="ARBA" id="ARBA00022898"/>
    </source>
</evidence>
<evidence type="ECO:0000313" key="8">
    <source>
        <dbReference type="EMBL" id="NUU62992.1"/>
    </source>
</evidence>
<comment type="cofactor">
    <cofactor evidence="1 6">
        <name>pyridoxal 5'-phosphate</name>
        <dbReference type="ChEBI" id="CHEBI:597326"/>
    </cofactor>
</comment>
<dbReference type="Proteomes" id="UP000564806">
    <property type="component" value="Unassembled WGS sequence"/>
</dbReference>
<dbReference type="EMBL" id="JABWCS010000217">
    <property type="protein sequence ID" value="NUU62992.1"/>
    <property type="molecule type" value="Genomic_DNA"/>
</dbReference>
<dbReference type="SUPFAM" id="SSF53383">
    <property type="entry name" value="PLP-dependent transferases"/>
    <property type="match status" value="1"/>
</dbReference>
<keyword evidence="4 6" id="KW-0808">Transferase</keyword>
<dbReference type="InterPro" id="IPR004838">
    <property type="entry name" value="NHTrfase_class1_PyrdxlP-BS"/>
</dbReference>
<name>A0A850EVV8_9BACL</name>
<dbReference type="CDD" id="cd00609">
    <property type="entry name" value="AAT_like"/>
    <property type="match status" value="1"/>
</dbReference>
<dbReference type="PRINTS" id="PR00753">
    <property type="entry name" value="ACCSYNTHASE"/>
</dbReference>
<dbReference type="Pfam" id="PF00155">
    <property type="entry name" value="Aminotran_1_2"/>
    <property type="match status" value="1"/>
</dbReference>
<dbReference type="Gene3D" id="3.40.640.10">
    <property type="entry name" value="Type I PLP-dependent aspartate aminotransferase-like (Major domain)"/>
    <property type="match status" value="1"/>
</dbReference>